<evidence type="ECO:0008006" key="3">
    <source>
        <dbReference type="Google" id="ProtNLM"/>
    </source>
</evidence>
<feature type="non-terminal residue" evidence="1">
    <location>
        <position position="47"/>
    </location>
</feature>
<sequence length="47" mass="5565">MVCAGTAATRWARRDWPVNKNPVSEVYKLLWRIFEPMLFTLSGYFLE</sequence>
<evidence type="ECO:0000313" key="2">
    <source>
        <dbReference type="Proteomes" id="UP000037510"/>
    </source>
</evidence>
<organism evidence="1 2">
    <name type="scientific">Operophtera brumata</name>
    <name type="common">Winter moth</name>
    <name type="synonym">Phalaena brumata</name>
    <dbReference type="NCBI Taxonomy" id="104452"/>
    <lineage>
        <taxon>Eukaryota</taxon>
        <taxon>Metazoa</taxon>
        <taxon>Ecdysozoa</taxon>
        <taxon>Arthropoda</taxon>
        <taxon>Hexapoda</taxon>
        <taxon>Insecta</taxon>
        <taxon>Pterygota</taxon>
        <taxon>Neoptera</taxon>
        <taxon>Endopterygota</taxon>
        <taxon>Lepidoptera</taxon>
        <taxon>Glossata</taxon>
        <taxon>Ditrysia</taxon>
        <taxon>Geometroidea</taxon>
        <taxon>Geometridae</taxon>
        <taxon>Larentiinae</taxon>
        <taxon>Operophtera</taxon>
    </lineage>
</organism>
<reference evidence="1 2" key="1">
    <citation type="journal article" date="2015" name="Genome Biol. Evol.">
        <title>The genome of winter moth (Operophtera brumata) provides a genomic perspective on sexual dimorphism and phenology.</title>
        <authorList>
            <person name="Derks M.F."/>
            <person name="Smit S."/>
            <person name="Salis L."/>
            <person name="Schijlen E."/>
            <person name="Bossers A."/>
            <person name="Mateman C."/>
            <person name="Pijl A.S."/>
            <person name="de Ridder D."/>
            <person name="Groenen M.A."/>
            <person name="Visser M.E."/>
            <person name="Megens H.J."/>
        </authorList>
    </citation>
    <scope>NUCLEOTIDE SEQUENCE [LARGE SCALE GENOMIC DNA]</scope>
    <source>
        <strain evidence="1">WM2013NL</strain>
        <tissue evidence="1">Head and thorax</tissue>
    </source>
</reference>
<dbReference type="Proteomes" id="UP000037510">
    <property type="component" value="Unassembled WGS sequence"/>
</dbReference>
<name>A0A0L7LJ43_OPEBR</name>
<protein>
    <recommendedName>
        <fullName evidence="3">Cation/H+ exchanger domain-containing protein</fullName>
    </recommendedName>
</protein>
<dbReference type="AlphaFoldDB" id="A0A0L7LJ43"/>
<dbReference type="EMBL" id="JTDY01000916">
    <property type="protein sequence ID" value="KOB75450.1"/>
    <property type="molecule type" value="Genomic_DNA"/>
</dbReference>
<comment type="caution">
    <text evidence="1">The sequence shown here is derived from an EMBL/GenBank/DDBJ whole genome shotgun (WGS) entry which is preliminary data.</text>
</comment>
<keyword evidence="2" id="KW-1185">Reference proteome</keyword>
<evidence type="ECO:0000313" key="1">
    <source>
        <dbReference type="EMBL" id="KOB75450.1"/>
    </source>
</evidence>
<proteinExistence type="predicted"/>
<accession>A0A0L7LJ43</accession>
<gene>
    <name evidence="1" type="ORF">OBRU01_07498</name>
</gene>